<dbReference type="EMBL" id="BOOQ01000016">
    <property type="protein sequence ID" value="GII46374.1"/>
    <property type="molecule type" value="Genomic_DNA"/>
</dbReference>
<evidence type="ECO:0000313" key="3">
    <source>
        <dbReference type="Proteomes" id="UP000644610"/>
    </source>
</evidence>
<gene>
    <name evidence="2" type="ORF">Psi02_27980</name>
</gene>
<keyword evidence="1" id="KW-0732">Signal</keyword>
<dbReference type="AlphaFoldDB" id="A0A8J3UIK1"/>
<evidence type="ECO:0008006" key="4">
    <source>
        <dbReference type="Google" id="ProtNLM"/>
    </source>
</evidence>
<name>A0A8J3UIK1_9ACTN</name>
<feature type="chain" id="PRO_5035274159" description="Secreted protein" evidence="1">
    <location>
        <begin position="18"/>
        <end position="143"/>
    </location>
</feature>
<feature type="signal peptide" evidence="1">
    <location>
        <begin position="1"/>
        <end position="17"/>
    </location>
</feature>
<evidence type="ECO:0000313" key="2">
    <source>
        <dbReference type="EMBL" id="GII46374.1"/>
    </source>
</evidence>
<evidence type="ECO:0000256" key="1">
    <source>
        <dbReference type="SAM" id="SignalP"/>
    </source>
</evidence>
<dbReference type="Proteomes" id="UP000644610">
    <property type="component" value="Unassembled WGS sequence"/>
</dbReference>
<reference evidence="2" key="1">
    <citation type="submission" date="2021-01" db="EMBL/GenBank/DDBJ databases">
        <title>Whole genome shotgun sequence of Planotetraspora silvatica NBRC 100141.</title>
        <authorList>
            <person name="Komaki H."/>
            <person name="Tamura T."/>
        </authorList>
    </citation>
    <scope>NUCLEOTIDE SEQUENCE</scope>
    <source>
        <strain evidence="2">NBRC 100141</strain>
    </source>
</reference>
<accession>A0A8J3UIK1</accession>
<keyword evidence="3" id="KW-1185">Reference proteome</keyword>
<comment type="caution">
    <text evidence="2">The sequence shown here is derived from an EMBL/GenBank/DDBJ whole genome shotgun (WGS) entry which is preliminary data.</text>
</comment>
<protein>
    <recommendedName>
        <fullName evidence="4">Secreted protein</fullName>
    </recommendedName>
</protein>
<sequence length="143" mass="15037">MAAVLAGGLVVAVPASAAPSTALIGACTSSSTARTSDPYSHTFSMRRYCPTANAPVHSSAFYDSNFASKGTLNAGNDWFLCYVIGSPTSGTYGSSNYWYYTHGDTYSSPAHNSWGFVGSGWINALDANITVGMPQCTFTFVPM</sequence>
<proteinExistence type="predicted"/>
<organism evidence="2 3">
    <name type="scientific">Planotetraspora silvatica</name>
    <dbReference type="NCBI Taxonomy" id="234614"/>
    <lineage>
        <taxon>Bacteria</taxon>
        <taxon>Bacillati</taxon>
        <taxon>Actinomycetota</taxon>
        <taxon>Actinomycetes</taxon>
        <taxon>Streptosporangiales</taxon>
        <taxon>Streptosporangiaceae</taxon>
        <taxon>Planotetraspora</taxon>
    </lineage>
</organism>